<reference evidence="1 2" key="1">
    <citation type="journal article" date="2018" name="Front. Plant Sci.">
        <title>Red Clover (Trifolium pratense) and Zigzag Clover (T. medium) - A Picture of Genomic Similarities and Differences.</title>
        <authorList>
            <person name="Dluhosova J."/>
            <person name="Istvanek J."/>
            <person name="Nedelnik J."/>
            <person name="Repkova J."/>
        </authorList>
    </citation>
    <scope>NUCLEOTIDE SEQUENCE [LARGE SCALE GENOMIC DNA]</scope>
    <source>
        <strain evidence="2">cv. 10/8</strain>
        <tissue evidence="1">Leaf</tissue>
    </source>
</reference>
<comment type="caution">
    <text evidence="1">The sequence shown here is derived from an EMBL/GenBank/DDBJ whole genome shotgun (WGS) entry which is preliminary data.</text>
</comment>
<dbReference type="EMBL" id="LXQA010344600">
    <property type="protein sequence ID" value="MCI45465.1"/>
    <property type="molecule type" value="Genomic_DNA"/>
</dbReference>
<evidence type="ECO:0000313" key="1">
    <source>
        <dbReference type="EMBL" id="MCI45465.1"/>
    </source>
</evidence>
<evidence type="ECO:0000313" key="2">
    <source>
        <dbReference type="Proteomes" id="UP000265520"/>
    </source>
</evidence>
<dbReference type="Proteomes" id="UP000265520">
    <property type="component" value="Unassembled WGS sequence"/>
</dbReference>
<sequence>LALEALSGVISLASSEIDQSKVMF</sequence>
<keyword evidence="2" id="KW-1185">Reference proteome</keyword>
<accession>A0A392SC51</accession>
<organism evidence="1 2">
    <name type="scientific">Trifolium medium</name>
    <dbReference type="NCBI Taxonomy" id="97028"/>
    <lineage>
        <taxon>Eukaryota</taxon>
        <taxon>Viridiplantae</taxon>
        <taxon>Streptophyta</taxon>
        <taxon>Embryophyta</taxon>
        <taxon>Tracheophyta</taxon>
        <taxon>Spermatophyta</taxon>
        <taxon>Magnoliopsida</taxon>
        <taxon>eudicotyledons</taxon>
        <taxon>Gunneridae</taxon>
        <taxon>Pentapetalae</taxon>
        <taxon>rosids</taxon>
        <taxon>fabids</taxon>
        <taxon>Fabales</taxon>
        <taxon>Fabaceae</taxon>
        <taxon>Papilionoideae</taxon>
        <taxon>50 kb inversion clade</taxon>
        <taxon>NPAAA clade</taxon>
        <taxon>Hologalegina</taxon>
        <taxon>IRL clade</taxon>
        <taxon>Trifolieae</taxon>
        <taxon>Trifolium</taxon>
    </lineage>
</organism>
<proteinExistence type="predicted"/>
<dbReference type="AlphaFoldDB" id="A0A392SC51"/>
<protein>
    <submittedName>
        <fullName evidence="1">Uncharacterized protein</fullName>
    </submittedName>
</protein>
<name>A0A392SC51_9FABA</name>
<feature type="non-terminal residue" evidence="1">
    <location>
        <position position="1"/>
    </location>
</feature>